<dbReference type="PROSITE" id="PS51782">
    <property type="entry name" value="LYSM"/>
    <property type="match status" value="3"/>
</dbReference>
<protein>
    <recommendedName>
        <fullName evidence="2">LysM domain-containing protein</fullName>
    </recommendedName>
</protein>
<feature type="domain" description="LysM" evidence="2">
    <location>
        <begin position="36"/>
        <end position="79"/>
    </location>
</feature>
<dbReference type="InterPro" id="IPR028082">
    <property type="entry name" value="Peripla_BP_I"/>
</dbReference>
<feature type="region of interest" description="Disordered" evidence="1">
    <location>
        <begin position="87"/>
        <end position="107"/>
    </location>
</feature>
<sequence length="638" mass="71594">MTKQIIITFVLIFSTLIGLSQIGEAKVVEKDGKEFYEHKVKKGQTAYGISQMYDTKVDVLFKFNPEAEGGLQIGQMLYLPVTKKEDEETVPVSNETNSDQEEDVESLQQEEVVSDTNKVIHIVKAGETMFGIAKKYGVTLDDLKAANGNSAALNIGQELIIPVDKADKNNETEPLIKDPINYSVDPGDSVVLHKVKKGDTFYSLSKFYEVSGQEIRDANDGLPKGLQVGETIRIIVKKKLPVNYVAPDSNLVVVYDSTSRVENVYDIAIMLPFMLDENDKFRAKCPPVGDCPFYGYTMMSINLERGIMMAVDSLRKAGLSVNIHVYDTEKDTAVINDILQKPEMEGMDLIFGPLYPRQIKIVADYARSHKIQNIIPVPVSNKALYKNPYLSKYVTSTPTQVIKLGEYVADQFPLANVIAIKNKSDKQDAYYFDEFVASYNEACKKNPKRLNPQVLTAEMSTSSKLTSVEGKLSDTALNVIVVPSEELGHVSNFVTKLVATTNRNPYSKYRYQVVGLEDWIAFETIDEKYKSRFKLNVVTSGFIDYNDPQVTKFIKNFRAEYGIDPDKYAINGFDAAFTNLSGLLLYGTAYAQNYHLLETDGYSSGSSYRAVEEGSGFENQSVYFLEYDEYQVKVVDKR</sequence>
<dbReference type="InterPro" id="IPR036779">
    <property type="entry name" value="LysM_dom_sf"/>
</dbReference>
<dbReference type="Gene3D" id="3.10.350.10">
    <property type="entry name" value="LysM domain"/>
    <property type="match status" value="3"/>
</dbReference>
<evidence type="ECO:0000256" key="1">
    <source>
        <dbReference type="SAM" id="MobiDB-lite"/>
    </source>
</evidence>
<dbReference type="Pfam" id="PF01476">
    <property type="entry name" value="LysM"/>
    <property type="match status" value="3"/>
</dbReference>
<gene>
    <name evidence="3" type="ORF">CRYO30217_01389</name>
</gene>
<evidence type="ECO:0000313" key="3">
    <source>
        <dbReference type="EMBL" id="CAG5080594.1"/>
    </source>
</evidence>
<feature type="domain" description="LysM" evidence="2">
    <location>
        <begin position="191"/>
        <end position="234"/>
    </location>
</feature>
<dbReference type="CDD" id="cd06268">
    <property type="entry name" value="PBP1_ABC_transporter_LIVBP-like"/>
    <property type="match status" value="1"/>
</dbReference>
<dbReference type="KEGG" id="ptan:CRYO30217_01389"/>
<evidence type="ECO:0000259" key="2">
    <source>
        <dbReference type="PROSITE" id="PS51782"/>
    </source>
</evidence>
<dbReference type="PANTHER" id="PTHR33734:SF22">
    <property type="entry name" value="MEMBRANE-BOUND LYTIC MUREIN TRANSGLYCOSYLASE D"/>
    <property type="match status" value="1"/>
</dbReference>
<reference evidence="3" key="1">
    <citation type="submission" date="2021-04" db="EMBL/GenBank/DDBJ databases">
        <authorList>
            <person name="Rodrigo-Torres L."/>
            <person name="Arahal R. D."/>
            <person name="Lucena T."/>
        </authorList>
    </citation>
    <scope>NUCLEOTIDE SEQUENCE</scope>
    <source>
        <strain evidence="3">AS29M-1</strain>
    </source>
</reference>
<accession>A0A916JLP1</accession>
<dbReference type="SUPFAM" id="SSF54106">
    <property type="entry name" value="LysM domain"/>
    <property type="match status" value="3"/>
</dbReference>
<dbReference type="PANTHER" id="PTHR33734">
    <property type="entry name" value="LYSM DOMAIN-CONTAINING GPI-ANCHORED PROTEIN 2"/>
    <property type="match status" value="1"/>
</dbReference>
<dbReference type="InterPro" id="IPR018392">
    <property type="entry name" value="LysM"/>
</dbReference>
<dbReference type="AlphaFoldDB" id="A0A916JLP1"/>
<dbReference type="RefSeq" id="WP_258541590.1">
    <property type="nucleotide sequence ID" value="NZ_OU015584.1"/>
</dbReference>
<dbReference type="Proteomes" id="UP000683507">
    <property type="component" value="Chromosome"/>
</dbReference>
<dbReference type="SUPFAM" id="SSF53822">
    <property type="entry name" value="Periplasmic binding protein-like I"/>
    <property type="match status" value="1"/>
</dbReference>
<keyword evidence="4" id="KW-1185">Reference proteome</keyword>
<dbReference type="Gene3D" id="3.40.50.2300">
    <property type="match status" value="2"/>
</dbReference>
<dbReference type="CDD" id="cd00118">
    <property type="entry name" value="LysM"/>
    <property type="match status" value="2"/>
</dbReference>
<organism evidence="3 4">
    <name type="scientific">Parvicella tangerina</name>
    <dbReference type="NCBI Taxonomy" id="2829795"/>
    <lineage>
        <taxon>Bacteria</taxon>
        <taxon>Pseudomonadati</taxon>
        <taxon>Bacteroidota</taxon>
        <taxon>Flavobacteriia</taxon>
        <taxon>Flavobacteriales</taxon>
        <taxon>Parvicellaceae</taxon>
        <taxon>Parvicella</taxon>
    </lineage>
</organism>
<feature type="domain" description="LysM" evidence="2">
    <location>
        <begin position="119"/>
        <end position="163"/>
    </location>
</feature>
<name>A0A916JLP1_9FLAO</name>
<proteinExistence type="predicted"/>
<dbReference type="SMART" id="SM00257">
    <property type="entry name" value="LysM"/>
    <property type="match status" value="3"/>
</dbReference>
<evidence type="ECO:0000313" key="4">
    <source>
        <dbReference type="Proteomes" id="UP000683507"/>
    </source>
</evidence>
<dbReference type="EMBL" id="OU015584">
    <property type="protein sequence ID" value="CAG5080594.1"/>
    <property type="molecule type" value="Genomic_DNA"/>
</dbReference>